<sequence>MASAPPEAWEPTLEIDSMHDKRTQWWWLMAAWAVALVSTLGALFIGEVMGMTPCVLCWYQRIAMFPLALILGMAVFAEDRRGAVYALPFALAGLALAAYHSALIAGWVPQWWVPCGTGPSCSQQALVILGDIQIPWLSLAAFLAIAAALTIYLIRTRK</sequence>
<evidence type="ECO:0000256" key="3">
    <source>
        <dbReference type="ARBA" id="ARBA00022448"/>
    </source>
</evidence>
<reference evidence="14" key="1">
    <citation type="submission" date="2016-03" db="EMBL/GenBank/DDBJ databases">
        <authorList>
            <person name="Ma C."/>
            <person name="Zhou S."/>
            <person name="Yang G."/>
        </authorList>
    </citation>
    <scope>NUCLEOTIDE SEQUENCE [LARGE SCALE GENOMIC DNA]</scope>
    <source>
        <strain evidence="14">SgZ-1</strain>
    </source>
</reference>
<dbReference type="RefSeq" id="WP_002930998.1">
    <property type="nucleotide sequence ID" value="NZ_CP014646.1"/>
</dbReference>
<keyword evidence="11" id="KW-0676">Redox-active center</keyword>
<dbReference type="EMBL" id="CP014646">
    <property type="protein sequence ID" value="AMO38175.1"/>
    <property type="molecule type" value="Genomic_DNA"/>
</dbReference>
<dbReference type="STRING" id="1134435.AC731_015270"/>
<keyword evidence="4 12" id="KW-0812">Transmembrane</keyword>
<keyword evidence="9" id="KW-1015">Disulfide bond</keyword>
<dbReference type="Gene3D" id="1.20.1550.10">
    <property type="entry name" value="DsbB-like"/>
    <property type="match status" value="1"/>
</dbReference>
<evidence type="ECO:0000313" key="13">
    <source>
        <dbReference type="EMBL" id="AMO38175.1"/>
    </source>
</evidence>
<evidence type="ECO:0000256" key="11">
    <source>
        <dbReference type="ARBA" id="ARBA00023284"/>
    </source>
</evidence>
<name>A0A127K883_9RHOO</name>
<dbReference type="GO" id="GO:0006457">
    <property type="term" value="P:protein folding"/>
    <property type="evidence" value="ECO:0007669"/>
    <property type="project" value="InterPro"/>
</dbReference>
<feature type="transmembrane region" description="Helical" evidence="12">
    <location>
        <begin position="84"/>
        <end position="108"/>
    </location>
</feature>
<evidence type="ECO:0000256" key="10">
    <source>
        <dbReference type="ARBA" id="ARBA00023186"/>
    </source>
</evidence>
<comment type="subcellular location">
    <subcellularLocation>
        <location evidence="1">Membrane</location>
        <topology evidence="1">Multi-pass membrane protein</topology>
    </subcellularLocation>
</comment>
<dbReference type="InterPro" id="IPR012187">
    <property type="entry name" value="Disulphide_bond_form_BdbC"/>
</dbReference>
<evidence type="ECO:0000256" key="9">
    <source>
        <dbReference type="ARBA" id="ARBA00023157"/>
    </source>
</evidence>
<protein>
    <submittedName>
        <fullName evidence="13">Disulfide bond formation protein</fullName>
    </submittedName>
</protein>
<comment type="similarity">
    <text evidence="2">Belongs to the DsbB family. BdbC subfamily.</text>
</comment>
<keyword evidence="10" id="KW-0143">Chaperone</keyword>
<feature type="transmembrane region" description="Helical" evidence="12">
    <location>
        <begin position="134"/>
        <end position="154"/>
    </location>
</feature>
<dbReference type="InterPro" id="IPR003752">
    <property type="entry name" value="DiS_bond_form_DsbB/BdbC"/>
</dbReference>
<dbReference type="PANTHER" id="PTHR43469:SF1">
    <property type="entry name" value="SPBETA PROPHAGE-DERIVED DISULFIDE BOND FORMATION PROTEIN B"/>
    <property type="match status" value="1"/>
</dbReference>
<dbReference type="InterPro" id="IPR023380">
    <property type="entry name" value="DsbB-like_sf"/>
</dbReference>
<evidence type="ECO:0000256" key="2">
    <source>
        <dbReference type="ARBA" id="ARBA00007602"/>
    </source>
</evidence>
<dbReference type="PIRSF" id="PIRSF036659">
    <property type="entry name" value="BdbC"/>
    <property type="match status" value="1"/>
</dbReference>
<feature type="transmembrane region" description="Helical" evidence="12">
    <location>
        <begin position="25"/>
        <end position="46"/>
    </location>
</feature>
<evidence type="ECO:0000256" key="8">
    <source>
        <dbReference type="ARBA" id="ARBA00023136"/>
    </source>
</evidence>
<accession>A0A127K883</accession>
<keyword evidence="8 12" id="KW-0472">Membrane</keyword>
<keyword evidence="6 12" id="KW-1133">Transmembrane helix</keyword>
<evidence type="ECO:0000256" key="1">
    <source>
        <dbReference type="ARBA" id="ARBA00004141"/>
    </source>
</evidence>
<keyword evidence="3" id="KW-0813">Transport</keyword>
<dbReference type="GO" id="GO:0016020">
    <property type="term" value="C:membrane"/>
    <property type="evidence" value="ECO:0007669"/>
    <property type="project" value="UniProtKB-SubCell"/>
</dbReference>
<keyword evidence="14" id="KW-1185">Reference proteome</keyword>
<evidence type="ECO:0000256" key="4">
    <source>
        <dbReference type="ARBA" id="ARBA00022692"/>
    </source>
</evidence>
<dbReference type="KEGG" id="thu:AC731_015270"/>
<proteinExistence type="inferred from homology"/>
<feature type="transmembrane region" description="Helical" evidence="12">
    <location>
        <begin position="58"/>
        <end position="77"/>
    </location>
</feature>
<keyword evidence="5" id="KW-0249">Electron transport</keyword>
<evidence type="ECO:0000313" key="14">
    <source>
        <dbReference type="Proteomes" id="UP000036902"/>
    </source>
</evidence>
<evidence type="ECO:0000256" key="7">
    <source>
        <dbReference type="ARBA" id="ARBA00023002"/>
    </source>
</evidence>
<dbReference type="GO" id="GO:0015035">
    <property type="term" value="F:protein-disulfide reductase activity"/>
    <property type="evidence" value="ECO:0007669"/>
    <property type="project" value="InterPro"/>
</dbReference>
<keyword evidence="7" id="KW-0560">Oxidoreductase</keyword>
<evidence type="ECO:0000256" key="12">
    <source>
        <dbReference type="SAM" id="Phobius"/>
    </source>
</evidence>
<dbReference type="Pfam" id="PF02600">
    <property type="entry name" value="DsbB"/>
    <property type="match status" value="1"/>
</dbReference>
<gene>
    <name evidence="13" type="ORF">AC731_015270</name>
</gene>
<organism evidence="13 14">
    <name type="scientific">Thauera humireducens</name>
    <dbReference type="NCBI Taxonomy" id="1134435"/>
    <lineage>
        <taxon>Bacteria</taxon>
        <taxon>Pseudomonadati</taxon>
        <taxon>Pseudomonadota</taxon>
        <taxon>Betaproteobacteria</taxon>
        <taxon>Rhodocyclales</taxon>
        <taxon>Zoogloeaceae</taxon>
        <taxon>Thauera</taxon>
    </lineage>
</organism>
<dbReference type="SUPFAM" id="SSF158442">
    <property type="entry name" value="DsbB-like"/>
    <property type="match status" value="1"/>
</dbReference>
<evidence type="ECO:0000256" key="6">
    <source>
        <dbReference type="ARBA" id="ARBA00022989"/>
    </source>
</evidence>
<dbReference type="Proteomes" id="UP000036902">
    <property type="component" value="Chromosome"/>
</dbReference>
<dbReference type="PANTHER" id="PTHR43469">
    <property type="entry name" value="DISULFIDE FORMATION PROTEIN-RELATED"/>
    <property type="match status" value="1"/>
</dbReference>
<evidence type="ECO:0000256" key="5">
    <source>
        <dbReference type="ARBA" id="ARBA00022982"/>
    </source>
</evidence>
<dbReference type="AlphaFoldDB" id="A0A127K883"/>